<dbReference type="NCBIfam" id="TIGR01525">
    <property type="entry name" value="ATPase-IB_hvy"/>
    <property type="match status" value="1"/>
</dbReference>
<dbReference type="SFLD" id="SFLDG00002">
    <property type="entry name" value="C1.7:_P-type_atpase_like"/>
    <property type="match status" value="1"/>
</dbReference>
<dbReference type="RefSeq" id="WP_122225388.1">
    <property type="nucleotide sequence ID" value="NZ_CP103786.1"/>
</dbReference>
<dbReference type="EMBL" id="MPBG01000002">
    <property type="protein sequence ID" value="RMI88995.1"/>
    <property type="molecule type" value="Genomic_DNA"/>
</dbReference>
<protein>
    <submittedName>
        <fullName evidence="13">Cation uptake P-type ATPase</fullName>
    </submittedName>
</protein>
<dbReference type="InterPro" id="IPR051949">
    <property type="entry name" value="Cation_Transport_ATPase"/>
</dbReference>
<comment type="caution">
    <text evidence="13">The sequence shown here is derived from an EMBL/GenBank/DDBJ whole genome shotgun (WGS) entry which is preliminary data.</text>
</comment>
<dbReference type="AlphaFoldDB" id="A0A421NY95"/>
<evidence type="ECO:0000259" key="12">
    <source>
        <dbReference type="Pfam" id="PF00122"/>
    </source>
</evidence>
<dbReference type="PANTHER" id="PTHR43079">
    <property type="entry name" value="PROBABLE CADMIUM/ZINC-TRANSPORTING ATPASE HMA1"/>
    <property type="match status" value="1"/>
</dbReference>
<dbReference type="InterPro" id="IPR023214">
    <property type="entry name" value="HAD_sf"/>
</dbReference>
<dbReference type="PROSITE" id="PS01229">
    <property type="entry name" value="COF_2"/>
    <property type="match status" value="1"/>
</dbReference>
<sequence length="679" mass="75805">MSCCNYTSSPNEEKKDRKPLICFLIGIFFYLVFFSLKSFNFNQDFLTNEFILLSISLIILFLLGYHVILEGFIDTYQDSKKNKKFTPNIHILMTLASIGSLCLKEYDDAILLILIFSGASFLEEYVENKSQKEIKSLLKLHTTEARLLKEDGKTEIVAAKTLKIKDLVLILQGDQIPADGIIVSGNPNIDESNITGEGIPTEKKPGDFVYGSTINGSNTFVMRVVNTNESTVFAQIVALVSQTKNNFSKTATFIKKLEPIYVKIIMAAVALILAVATLIQIKDGHFGISNFSFENWFYKTMVFLTVSSPCALAAADIPATLSAISNLAKKGVLFKNVKSLEIMADIKAFACDKTGTLTEGNPEVTDIYTVPHISKTKYQHYLEILLGMEQKSNHPLATAIKHHFNQTSQLPIEITNSVGIGLEAVYQNNHYRITKAIVSQQVSEEIAHKTKKFLSQGKTVIYFISNDQVIMILAFLDKVRPQAFELIDYFNQKHIYTAVITGDTKQSALFLKDELHLKKAWGNNLPAEKVDKITYLQKRYGTTIMVGDGVNDAPALTSAHVGIAMQNGTDVSIDVADAVLMKNDLSKIIYTHQIAVKLKKIIWQNIIFAMAVVLILNLINLIGLNWINYIFPSLHTHGNNIPLPVAVFCHEGSTLLVILNGLRMLKSHKENNHTKKIKI</sequence>
<comment type="subcellular location">
    <subcellularLocation>
        <location evidence="11">Cell membrane</location>
    </subcellularLocation>
    <subcellularLocation>
        <location evidence="1">Membrane</location>
        <topology evidence="1">Multi-pass membrane protein</topology>
    </subcellularLocation>
</comment>
<dbReference type="SUPFAM" id="SSF81665">
    <property type="entry name" value="Calcium ATPase, transmembrane domain M"/>
    <property type="match status" value="1"/>
</dbReference>
<feature type="transmembrane region" description="Helical" evidence="11">
    <location>
        <begin position="51"/>
        <end position="73"/>
    </location>
</feature>
<evidence type="ECO:0000256" key="11">
    <source>
        <dbReference type="RuleBase" id="RU362081"/>
    </source>
</evidence>
<name>A0A421NY95_9MOLU</name>
<dbReference type="InterPro" id="IPR023298">
    <property type="entry name" value="ATPase_P-typ_TM_dom_sf"/>
</dbReference>
<dbReference type="InterPro" id="IPR008250">
    <property type="entry name" value="ATPase_P-typ_transduc_dom_A_sf"/>
</dbReference>
<evidence type="ECO:0000256" key="8">
    <source>
        <dbReference type="ARBA" id="ARBA00022967"/>
    </source>
</evidence>
<feature type="domain" description="P-type ATPase A" evidence="12">
    <location>
        <begin position="140"/>
        <end position="240"/>
    </location>
</feature>
<evidence type="ECO:0000313" key="13">
    <source>
        <dbReference type="EMBL" id="RMI88995.1"/>
    </source>
</evidence>
<feature type="transmembrane region" description="Helical" evidence="11">
    <location>
        <begin position="20"/>
        <end position="39"/>
    </location>
</feature>
<dbReference type="InterPro" id="IPR018303">
    <property type="entry name" value="ATPase_P-typ_P_site"/>
</dbReference>
<feature type="transmembrane region" description="Helical" evidence="11">
    <location>
        <begin position="301"/>
        <end position="328"/>
    </location>
</feature>
<dbReference type="NCBIfam" id="TIGR01494">
    <property type="entry name" value="ATPase_P-type"/>
    <property type="match status" value="1"/>
</dbReference>
<comment type="similarity">
    <text evidence="2 11">Belongs to the cation transport ATPase (P-type) (TC 3.A.3) family. Type IB subfamily.</text>
</comment>
<keyword evidence="7" id="KW-0460">Magnesium</keyword>
<dbReference type="Gene3D" id="3.40.1110.10">
    <property type="entry name" value="Calcium-transporting ATPase, cytoplasmic domain N"/>
    <property type="match status" value="1"/>
</dbReference>
<feature type="transmembrane region" description="Helical" evidence="11">
    <location>
        <begin position="606"/>
        <end position="629"/>
    </location>
</feature>
<dbReference type="InterPro" id="IPR044492">
    <property type="entry name" value="P_typ_ATPase_HD_dom"/>
</dbReference>
<evidence type="ECO:0000256" key="10">
    <source>
        <dbReference type="ARBA" id="ARBA00023136"/>
    </source>
</evidence>
<dbReference type="GO" id="GO:0005524">
    <property type="term" value="F:ATP binding"/>
    <property type="evidence" value="ECO:0007669"/>
    <property type="project" value="UniProtKB-UniRule"/>
</dbReference>
<feature type="transmembrane region" description="Helical" evidence="11">
    <location>
        <begin position="260"/>
        <end position="281"/>
    </location>
</feature>
<dbReference type="Pfam" id="PF00122">
    <property type="entry name" value="E1-E2_ATPase"/>
    <property type="match status" value="1"/>
</dbReference>
<dbReference type="SFLD" id="SFLDF00027">
    <property type="entry name" value="p-type_atpase"/>
    <property type="match status" value="1"/>
</dbReference>
<dbReference type="Proteomes" id="UP000283896">
    <property type="component" value="Unassembled WGS sequence"/>
</dbReference>
<evidence type="ECO:0000313" key="14">
    <source>
        <dbReference type="Proteomes" id="UP000283896"/>
    </source>
</evidence>
<gene>
    <name evidence="13" type="primary">zntA</name>
    <name evidence="13" type="ORF">PSSA1_v1c2030</name>
</gene>
<proteinExistence type="inferred from homology"/>
<dbReference type="Gene3D" id="2.70.150.10">
    <property type="entry name" value="Calcium-transporting ATPase, cytoplasmic transduction domain A"/>
    <property type="match status" value="1"/>
</dbReference>
<dbReference type="SFLD" id="SFLDS00003">
    <property type="entry name" value="Haloacid_Dehalogenase"/>
    <property type="match status" value="1"/>
</dbReference>
<organism evidence="13 14">
    <name type="scientific">Candidatus Phytoplasma solani</name>
    <dbReference type="NCBI Taxonomy" id="69896"/>
    <lineage>
        <taxon>Bacteria</taxon>
        <taxon>Bacillati</taxon>
        <taxon>Mycoplasmatota</taxon>
        <taxon>Mollicutes</taxon>
        <taxon>Acholeplasmatales</taxon>
        <taxon>Acholeplasmataceae</taxon>
        <taxon>Candidatus Phytoplasma</taxon>
        <taxon>16SrXII (Stolbur group)</taxon>
    </lineage>
</organism>
<dbReference type="InterPro" id="IPR027256">
    <property type="entry name" value="P-typ_ATPase_IB"/>
</dbReference>
<dbReference type="InterPro" id="IPR023299">
    <property type="entry name" value="ATPase_P-typ_cyto_dom_N"/>
</dbReference>
<dbReference type="GO" id="GO:0005886">
    <property type="term" value="C:plasma membrane"/>
    <property type="evidence" value="ECO:0007669"/>
    <property type="project" value="UniProtKB-SubCell"/>
</dbReference>
<evidence type="ECO:0000256" key="5">
    <source>
        <dbReference type="ARBA" id="ARBA00022741"/>
    </source>
</evidence>
<evidence type="ECO:0000256" key="4">
    <source>
        <dbReference type="ARBA" id="ARBA00022723"/>
    </source>
</evidence>
<feature type="transmembrane region" description="Helical" evidence="11">
    <location>
        <begin position="641"/>
        <end position="662"/>
    </location>
</feature>
<dbReference type="PANTHER" id="PTHR43079:SF1">
    <property type="entry name" value="CADMIUM_ZINC-TRANSPORTING ATPASE HMA1, CHLOROPLASTIC-RELATED"/>
    <property type="match status" value="1"/>
</dbReference>
<dbReference type="PRINTS" id="PR00119">
    <property type="entry name" value="CATATPASE"/>
</dbReference>
<accession>A0A421NY95</accession>
<reference evidence="14" key="1">
    <citation type="submission" date="2016-11" db="EMBL/GenBank/DDBJ databases">
        <title>Genome sequence of Candidatus Phytoplasma solani strain SA-1.</title>
        <authorList>
            <person name="Haryono M."/>
            <person name="Samarzija I."/>
            <person name="Seruga Music M."/>
            <person name="Hogenhout S."/>
            <person name="Kuo C.-H."/>
        </authorList>
    </citation>
    <scope>NUCLEOTIDE SEQUENCE [LARGE SCALE GENOMIC DNA]</scope>
    <source>
        <strain evidence="14">SA-1</strain>
    </source>
</reference>
<keyword evidence="6 11" id="KW-0067">ATP-binding</keyword>
<dbReference type="OrthoDB" id="9813266at2"/>
<evidence type="ECO:0000256" key="7">
    <source>
        <dbReference type="ARBA" id="ARBA00022842"/>
    </source>
</evidence>
<dbReference type="SUPFAM" id="SSF56784">
    <property type="entry name" value="HAD-like"/>
    <property type="match status" value="1"/>
</dbReference>
<keyword evidence="8" id="KW-1278">Translocase</keyword>
<evidence type="ECO:0000256" key="1">
    <source>
        <dbReference type="ARBA" id="ARBA00004141"/>
    </source>
</evidence>
<keyword evidence="3 11" id="KW-0812">Transmembrane</keyword>
<dbReference type="InterPro" id="IPR059000">
    <property type="entry name" value="ATPase_P-type_domA"/>
</dbReference>
<dbReference type="PROSITE" id="PS00154">
    <property type="entry name" value="ATPASE_E1_E2"/>
    <property type="match status" value="1"/>
</dbReference>
<dbReference type="GO" id="GO:0046872">
    <property type="term" value="F:metal ion binding"/>
    <property type="evidence" value="ECO:0007669"/>
    <property type="project" value="UniProtKB-KW"/>
</dbReference>
<evidence type="ECO:0000256" key="6">
    <source>
        <dbReference type="ARBA" id="ARBA00022840"/>
    </source>
</evidence>
<dbReference type="STRING" id="69896.S284_02850"/>
<dbReference type="GO" id="GO:0019829">
    <property type="term" value="F:ATPase-coupled monoatomic cation transmembrane transporter activity"/>
    <property type="evidence" value="ECO:0007669"/>
    <property type="project" value="InterPro"/>
</dbReference>
<keyword evidence="5 11" id="KW-0547">Nucleotide-binding</keyword>
<dbReference type="InterPro" id="IPR036412">
    <property type="entry name" value="HAD-like_sf"/>
</dbReference>
<keyword evidence="10 11" id="KW-0472">Membrane</keyword>
<dbReference type="Pfam" id="PF00702">
    <property type="entry name" value="Hydrolase"/>
    <property type="match status" value="1"/>
</dbReference>
<dbReference type="Gene3D" id="3.40.50.1000">
    <property type="entry name" value="HAD superfamily/HAD-like"/>
    <property type="match status" value="1"/>
</dbReference>
<keyword evidence="9 11" id="KW-1133">Transmembrane helix</keyword>
<evidence type="ECO:0000256" key="2">
    <source>
        <dbReference type="ARBA" id="ARBA00006024"/>
    </source>
</evidence>
<keyword evidence="4 11" id="KW-0479">Metal-binding</keyword>
<dbReference type="GO" id="GO:0016887">
    <property type="term" value="F:ATP hydrolysis activity"/>
    <property type="evidence" value="ECO:0007669"/>
    <property type="project" value="InterPro"/>
</dbReference>
<dbReference type="SUPFAM" id="SSF81653">
    <property type="entry name" value="Calcium ATPase, transduction domain A"/>
    <property type="match status" value="1"/>
</dbReference>
<dbReference type="InterPro" id="IPR001757">
    <property type="entry name" value="P_typ_ATPase"/>
</dbReference>
<keyword evidence="11" id="KW-1003">Cell membrane</keyword>
<keyword evidence="14" id="KW-1185">Reference proteome</keyword>
<evidence type="ECO:0000256" key="3">
    <source>
        <dbReference type="ARBA" id="ARBA00022692"/>
    </source>
</evidence>
<evidence type="ECO:0000256" key="9">
    <source>
        <dbReference type="ARBA" id="ARBA00022989"/>
    </source>
</evidence>